<keyword evidence="3 5" id="KW-1133">Transmembrane helix</keyword>
<organism evidence="7 8">
    <name type="scientific">Cellulomonas chengniuliangii</name>
    <dbReference type="NCBI Taxonomy" id="2968084"/>
    <lineage>
        <taxon>Bacteria</taxon>
        <taxon>Bacillati</taxon>
        <taxon>Actinomycetota</taxon>
        <taxon>Actinomycetes</taxon>
        <taxon>Micrococcales</taxon>
        <taxon>Cellulomonadaceae</taxon>
        <taxon>Cellulomonas</taxon>
    </lineage>
</organism>
<dbReference type="Pfam" id="PF07690">
    <property type="entry name" value="MFS_1"/>
    <property type="match status" value="1"/>
</dbReference>
<dbReference type="InterPro" id="IPR011701">
    <property type="entry name" value="MFS"/>
</dbReference>
<feature type="transmembrane region" description="Helical" evidence="5">
    <location>
        <begin position="51"/>
        <end position="72"/>
    </location>
</feature>
<keyword evidence="2 5" id="KW-0812">Transmembrane</keyword>
<name>A0ABY5KZE4_9CELL</name>
<dbReference type="PANTHER" id="PTHR23534">
    <property type="entry name" value="MFS PERMEASE"/>
    <property type="match status" value="1"/>
</dbReference>
<protein>
    <submittedName>
        <fullName evidence="7">MFS transporter</fullName>
    </submittedName>
</protein>
<evidence type="ECO:0000313" key="8">
    <source>
        <dbReference type="Proteomes" id="UP001316189"/>
    </source>
</evidence>
<feature type="transmembrane region" description="Helical" evidence="5">
    <location>
        <begin position="203"/>
        <end position="224"/>
    </location>
</feature>
<feature type="transmembrane region" description="Helical" evidence="5">
    <location>
        <begin position="313"/>
        <end position="336"/>
    </location>
</feature>
<dbReference type="Gene3D" id="1.20.1720.10">
    <property type="entry name" value="Multidrug resistance protein D"/>
    <property type="match status" value="1"/>
</dbReference>
<dbReference type="EMBL" id="CP101988">
    <property type="protein sequence ID" value="UUI75905.1"/>
    <property type="molecule type" value="Genomic_DNA"/>
</dbReference>
<feature type="transmembrane region" description="Helical" evidence="5">
    <location>
        <begin position="166"/>
        <end position="183"/>
    </location>
</feature>
<feature type="transmembrane region" description="Helical" evidence="5">
    <location>
        <begin position="133"/>
        <end position="154"/>
    </location>
</feature>
<keyword evidence="8" id="KW-1185">Reference proteome</keyword>
<proteinExistence type="predicted"/>
<keyword evidence="4 5" id="KW-0472">Membrane</keyword>
<feature type="transmembrane region" description="Helical" evidence="5">
    <location>
        <begin position="343"/>
        <end position="362"/>
    </location>
</feature>
<evidence type="ECO:0000256" key="4">
    <source>
        <dbReference type="ARBA" id="ARBA00023136"/>
    </source>
</evidence>
<dbReference type="PANTHER" id="PTHR23534:SF1">
    <property type="entry name" value="MAJOR FACILITATOR SUPERFAMILY PROTEIN"/>
    <property type="match status" value="1"/>
</dbReference>
<reference evidence="7 8" key="1">
    <citation type="submission" date="2022-07" db="EMBL/GenBank/DDBJ databases">
        <title>Novel species in genus cellulomonas.</title>
        <authorList>
            <person name="Ye L."/>
        </authorList>
    </citation>
    <scope>NUCLEOTIDE SEQUENCE [LARGE SCALE GENOMIC DNA]</scope>
    <source>
        <strain evidence="8">zg-Y338</strain>
    </source>
</reference>
<feature type="domain" description="Major facilitator superfamily (MFS) profile" evidence="6">
    <location>
        <begin position="42"/>
        <end position="456"/>
    </location>
</feature>
<dbReference type="SUPFAM" id="SSF103473">
    <property type="entry name" value="MFS general substrate transporter"/>
    <property type="match status" value="1"/>
</dbReference>
<evidence type="ECO:0000256" key="1">
    <source>
        <dbReference type="ARBA" id="ARBA00004651"/>
    </source>
</evidence>
<dbReference type="Gene3D" id="1.20.1250.20">
    <property type="entry name" value="MFS general substrate transporter like domains"/>
    <property type="match status" value="1"/>
</dbReference>
<feature type="transmembrane region" description="Helical" evidence="5">
    <location>
        <begin position="432"/>
        <end position="451"/>
    </location>
</feature>
<evidence type="ECO:0000256" key="2">
    <source>
        <dbReference type="ARBA" id="ARBA00022692"/>
    </source>
</evidence>
<dbReference type="RefSeq" id="WP_227567975.1">
    <property type="nucleotide sequence ID" value="NZ_CP101988.1"/>
</dbReference>
<feature type="transmembrane region" description="Helical" evidence="5">
    <location>
        <begin position="267"/>
        <end position="286"/>
    </location>
</feature>
<feature type="transmembrane region" description="Helical" evidence="5">
    <location>
        <begin position="368"/>
        <end position="394"/>
    </location>
</feature>
<dbReference type="InterPro" id="IPR036259">
    <property type="entry name" value="MFS_trans_sf"/>
</dbReference>
<accession>A0ABY5KZE4</accession>
<feature type="transmembrane region" description="Helical" evidence="5">
    <location>
        <begin position="109"/>
        <end position="127"/>
    </location>
</feature>
<dbReference type="InterPro" id="IPR020846">
    <property type="entry name" value="MFS_dom"/>
</dbReference>
<sequence>MRGTLLASTPVATPSKERALSESRLTAGAAPAIDLHATQRRTLTTLSVSQVFGSIGVGVGFAVSALVATSLSSSPAQAGLLQGLSVVGTVAATILLARVSASRGRRPGLAIGYVVAAAGALVAVVGITSHQFLVFLVGGALFSVANATTLQSRFAAADLAPPHGRAAGIALVLWMSTVGAVVGPNLATWGGDVLARRGIDPWAGAYVTAAVAFALAGLVIAVRLRPDPLLLARTAFEHDPGAEAAAPQGQQLRSGARAIARSQQARLALTAMAVAHAAMIGVMAWTPVHMAGSMAGSAHLHGAHAGGTSSQAAIGYVLSAHLAGMYAFSPVMGWAARRLGERTVVVLGLGLTIVSVAGIAQLPGSAGLGLGIGLAGLGIGWSAVLVAGSSLLTSSVAIEQRAASQGVADSAVWVASGLSQVASGWVLGTFGYAWLAVAFLVLVAPVTLWAATGARPRPQR</sequence>
<comment type="subcellular location">
    <subcellularLocation>
        <location evidence="1">Cell membrane</location>
        <topology evidence="1">Multi-pass membrane protein</topology>
    </subcellularLocation>
</comment>
<dbReference type="Proteomes" id="UP001316189">
    <property type="component" value="Chromosome"/>
</dbReference>
<evidence type="ECO:0000256" key="3">
    <source>
        <dbReference type="ARBA" id="ARBA00022989"/>
    </source>
</evidence>
<evidence type="ECO:0000256" key="5">
    <source>
        <dbReference type="SAM" id="Phobius"/>
    </source>
</evidence>
<evidence type="ECO:0000259" key="6">
    <source>
        <dbReference type="PROSITE" id="PS50850"/>
    </source>
</evidence>
<evidence type="ECO:0000313" key="7">
    <source>
        <dbReference type="EMBL" id="UUI75905.1"/>
    </source>
</evidence>
<feature type="transmembrane region" description="Helical" evidence="5">
    <location>
        <begin position="78"/>
        <end position="97"/>
    </location>
</feature>
<dbReference type="PROSITE" id="PS50850">
    <property type="entry name" value="MFS"/>
    <property type="match status" value="1"/>
</dbReference>
<gene>
    <name evidence="7" type="ORF">NP064_03065</name>
</gene>